<dbReference type="GO" id="GO:0004497">
    <property type="term" value="F:monooxygenase activity"/>
    <property type="evidence" value="ECO:0007669"/>
    <property type="project" value="UniProtKB-KW"/>
</dbReference>
<dbReference type="Pfam" id="PF00296">
    <property type="entry name" value="Bac_luciferase"/>
    <property type="match status" value="1"/>
</dbReference>
<dbReference type="InterPro" id="IPR022290">
    <property type="entry name" value="LLM_Atu2307-like"/>
</dbReference>
<dbReference type="SUPFAM" id="SSF51679">
    <property type="entry name" value="Bacterial luciferase-like"/>
    <property type="match status" value="1"/>
</dbReference>
<dbReference type="NCBIfam" id="TIGR03858">
    <property type="entry name" value="LLM_2I7G"/>
    <property type="match status" value="1"/>
</dbReference>
<gene>
    <name evidence="4" type="ORF">VO56_01120</name>
</gene>
<feature type="domain" description="Luciferase-like" evidence="3">
    <location>
        <begin position="19"/>
        <end position="306"/>
    </location>
</feature>
<dbReference type="InterPro" id="IPR050766">
    <property type="entry name" value="Bact_Lucif_Oxidored"/>
</dbReference>
<dbReference type="GO" id="GO:0016705">
    <property type="term" value="F:oxidoreductase activity, acting on paired donors, with incorporation or reduction of molecular oxygen"/>
    <property type="evidence" value="ECO:0007669"/>
    <property type="project" value="InterPro"/>
</dbReference>
<reference evidence="4 5" key="1">
    <citation type="journal article" date="2015" name="Genome Announc.">
        <title>Complete Genome Sequence of Mycoplasma meleagridis, a Possible Emerging Pathogen in Chickens.</title>
        <authorList>
            <person name="Abolnik C."/>
        </authorList>
    </citation>
    <scope>NUCLEOTIDE SEQUENCE [LARGE SCALE GENOMIC DNA]</scope>
    <source>
        <strain evidence="4 5">B2096 8B</strain>
    </source>
</reference>
<evidence type="ECO:0000256" key="2">
    <source>
        <dbReference type="ARBA" id="ARBA00023033"/>
    </source>
</evidence>
<dbReference type="HOGENOM" id="CLU_027853_8_0_14"/>
<dbReference type="InterPro" id="IPR036661">
    <property type="entry name" value="Luciferase-like_sf"/>
</dbReference>
<dbReference type="PATRIC" id="fig|29556.3.peg.226"/>
<keyword evidence="1" id="KW-0560">Oxidoreductase</keyword>
<keyword evidence="2" id="KW-0503">Monooxygenase</keyword>
<dbReference type="PANTHER" id="PTHR30137">
    <property type="entry name" value="LUCIFERASE-LIKE MONOOXYGENASE"/>
    <property type="match status" value="1"/>
</dbReference>
<evidence type="ECO:0000313" key="4">
    <source>
        <dbReference type="EMBL" id="AKA49869.1"/>
    </source>
</evidence>
<name>A0A0D5ZJK0_9BACT</name>
<dbReference type="EMBL" id="CP011021">
    <property type="protein sequence ID" value="AKA49869.1"/>
    <property type="molecule type" value="Genomic_DNA"/>
</dbReference>
<dbReference type="PANTHER" id="PTHR30137:SF8">
    <property type="entry name" value="BLR5498 PROTEIN"/>
    <property type="match status" value="1"/>
</dbReference>
<dbReference type="GO" id="GO:0005829">
    <property type="term" value="C:cytosol"/>
    <property type="evidence" value="ECO:0007669"/>
    <property type="project" value="TreeGrafter"/>
</dbReference>
<dbReference type="InterPro" id="IPR011251">
    <property type="entry name" value="Luciferase-like_dom"/>
</dbReference>
<accession>A0A0D5ZJK0</accession>
<evidence type="ECO:0000259" key="3">
    <source>
        <dbReference type="Pfam" id="PF00296"/>
    </source>
</evidence>
<evidence type="ECO:0000256" key="1">
    <source>
        <dbReference type="ARBA" id="ARBA00023002"/>
    </source>
</evidence>
<dbReference type="Gene3D" id="3.20.20.30">
    <property type="entry name" value="Luciferase-like domain"/>
    <property type="match status" value="1"/>
</dbReference>
<organism evidence="5">
    <name type="scientific">Mycoplasmopsis gallinacea</name>
    <dbReference type="NCBI Taxonomy" id="29556"/>
    <lineage>
        <taxon>Bacteria</taxon>
        <taxon>Bacillati</taxon>
        <taxon>Mycoplasmatota</taxon>
        <taxon>Mycoplasmoidales</taxon>
        <taxon>Metamycoplasmataceae</taxon>
        <taxon>Mycoplasmopsis</taxon>
    </lineage>
</organism>
<protein>
    <submittedName>
        <fullName evidence="4">Luciferase</fullName>
    </submittedName>
</protein>
<sequence length="352" mass="39603">MKKIELGISTFGETTKLQNTNKVISHTERIQNLVQEIELADKVGLDIYGIGEHHREDFAVSVPEIVLAAGAARTENIRLTSAVTVLSSSDPIRIYQNFATIDALSNGRSEIMVGRGSFTESFPLFGYSLKDYDALFEEKLNMLTEINNNEKLVWHGNLTHSVYGKGVYPRATQDKLPIWVATGGNPVSVVNIAKRGLPIVFATIGGDPLRFKSLVDIYKRAWISFGHDPKDMKIAAHSWGWIEEDDQKAKDNYFIPTKELVDSIAKDRDHWRELTREQYDNETSLQGAIFAGSPEKVAQKIIRIVEGLELDRFMLHLPVGSMPHQDTLKAIELYGEKVAPIVRKHFENKAKN</sequence>
<evidence type="ECO:0000313" key="5">
    <source>
        <dbReference type="Proteomes" id="UP000032722"/>
    </source>
</evidence>
<dbReference type="AlphaFoldDB" id="A0A0D5ZJK0"/>
<dbReference type="KEGG" id="mgb:VO56_01120"/>
<dbReference type="Proteomes" id="UP000032722">
    <property type="component" value="Chromosome"/>
</dbReference>
<proteinExistence type="predicted"/>